<proteinExistence type="predicted"/>
<dbReference type="RefSeq" id="WP_153128485.1">
    <property type="nucleotide sequence ID" value="NZ_VZCW01000201.1"/>
</dbReference>
<gene>
    <name evidence="3" type="ORF">F7D95_07555</name>
</gene>
<dbReference type="Gene3D" id="3.80.10.10">
    <property type="entry name" value="Ribonuclease Inhibitor"/>
    <property type="match status" value="1"/>
</dbReference>
<evidence type="ECO:0000313" key="4">
    <source>
        <dbReference type="Proteomes" id="UP000442105"/>
    </source>
</evidence>
<feature type="signal peptide" evidence="2">
    <location>
        <begin position="1"/>
        <end position="24"/>
    </location>
</feature>
<dbReference type="InterPro" id="IPR026906">
    <property type="entry name" value="LRR_5"/>
</dbReference>
<reference evidence="4" key="1">
    <citation type="submission" date="2019-09" db="EMBL/GenBank/DDBJ databases">
        <title>Distinct polysaccharide growth profiles of human intestinal Prevotella copri isolates.</title>
        <authorList>
            <person name="Fehlner-Peach H."/>
            <person name="Magnabosco C."/>
            <person name="Raghavan V."/>
            <person name="Scher J.U."/>
            <person name="Tett A."/>
            <person name="Cox L.M."/>
            <person name="Gottsegen C."/>
            <person name="Watters A."/>
            <person name="Wiltshire- Gordon J.D."/>
            <person name="Segata N."/>
            <person name="Bonneau R."/>
            <person name="Littman D.R."/>
        </authorList>
    </citation>
    <scope>NUCLEOTIDE SEQUENCE [LARGE SCALE GENOMIC DNA]</scope>
    <source>
        <strain evidence="4">iAQ1179</strain>
    </source>
</reference>
<dbReference type="Proteomes" id="UP000442105">
    <property type="component" value="Unassembled WGS sequence"/>
</dbReference>
<dbReference type="InterPro" id="IPR032675">
    <property type="entry name" value="LRR_dom_sf"/>
</dbReference>
<dbReference type="EMBL" id="VZCW01000201">
    <property type="protein sequence ID" value="MQN12677.1"/>
    <property type="molecule type" value="Genomic_DNA"/>
</dbReference>
<dbReference type="SUPFAM" id="SSF49265">
    <property type="entry name" value="Fibronectin type III"/>
    <property type="match status" value="1"/>
</dbReference>
<organism evidence="3 4">
    <name type="scientific">Segatella copri</name>
    <dbReference type="NCBI Taxonomy" id="165179"/>
    <lineage>
        <taxon>Bacteria</taxon>
        <taxon>Pseudomonadati</taxon>
        <taxon>Bacteroidota</taxon>
        <taxon>Bacteroidia</taxon>
        <taxon>Bacteroidales</taxon>
        <taxon>Prevotellaceae</taxon>
        <taxon>Segatella</taxon>
    </lineage>
</organism>
<dbReference type="Gene3D" id="2.60.40.10">
    <property type="entry name" value="Immunoglobulins"/>
    <property type="match status" value="1"/>
</dbReference>
<feature type="region of interest" description="Disordered" evidence="1">
    <location>
        <begin position="76"/>
        <end position="96"/>
    </location>
</feature>
<accession>A0AA90ZK65</accession>
<dbReference type="InterPro" id="IPR036116">
    <property type="entry name" value="FN3_sf"/>
</dbReference>
<dbReference type="InterPro" id="IPR053139">
    <property type="entry name" value="Surface_bspA-like"/>
</dbReference>
<comment type="caution">
    <text evidence="3">The sequence shown here is derived from an EMBL/GenBank/DDBJ whole genome shotgun (WGS) entry which is preliminary data.</text>
</comment>
<evidence type="ECO:0000256" key="1">
    <source>
        <dbReference type="SAM" id="MobiDB-lite"/>
    </source>
</evidence>
<evidence type="ECO:0000313" key="3">
    <source>
        <dbReference type="EMBL" id="MQN12677.1"/>
    </source>
</evidence>
<dbReference type="PROSITE" id="PS51257">
    <property type="entry name" value="PROKAR_LIPOPROTEIN"/>
    <property type="match status" value="1"/>
</dbReference>
<dbReference type="PANTHER" id="PTHR45661">
    <property type="entry name" value="SURFACE ANTIGEN"/>
    <property type="match status" value="1"/>
</dbReference>
<dbReference type="SUPFAM" id="SSF52058">
    <property type="entry name" value="L domain-like"/>
    <property type="match status" value="1"/>
</dbReference>
<dbReference type="InterPro" id="IPR013783">
    <property type="entry name" value="Ig-like_fold"/>
</dbReference>
<protein>
    <submittedName>
        <fullName evidence="3">Leucine-rich repeat domain-containing protein</fullName>
    </submittedName>
</protein>
<evidence type="ECO:0000256" key="2">
    <source>
        <dbReference type="SAM" id="SignalP"/>
    </source>
</evidence>
<sequence>MNIKMKSKLIIYLGIMLAILTACSSEKPTHLEPHLATLPASGITRNEATLHGSVSLEGETTLPTLSFRYGETEEMPLTSNPISLSDEDSNPSGDGHSTTEVAFCMMDLKAGTTYYYMLQGSNGRIMLSSNPMSFTTLPNEKPALNDPQVLSYGPCSIIVGFDITANGGEEITEAGCYYAENAEDVEESGNGDATPTQQKAKIGNYQGAIGAQQVKLNDLKFNTTYRIWAYAQNRVGETKSQAITFRTSDAVKLQEAGKLSELMDNHLYEYTQLTIADNLNGDDLRCLRTMAGRNINNETTEGKLADINLADAHIVAGGGDFGPYHRHTENQVVGQGFLAQCNQLSHIILPSDVIKIEKDAFADCTSLKEIEIPASVSQLLPSAGCTALESIQVSKANTHYSSMDGVLFNAAGTEILWFPMGKQGDYTLPSTLSGIGDYAFKECSITRFIFPESFSEIGQGVLMNSQVEEVSLPAQLKLIPTGTFQGCTRLKLVRLGEKTELVSDYVFDGCPLTDLYVDAPYPPVCNTNAFTTKGTPFLPTCVLHVPAGKKKLYQNNRNWSKFEHIVEQ</sequence>
<keyword evidence="2" id="KW-0732">Signal</keyword>
<dbReference type="AlphaFoldDB" id="A0AA90ZK65"/>
<name>A0AA90ZK65_9BACT</name>
<dbReference type="PANTHER" id="PTHR45661:SF3">
    <property type="entry name" value="IG-LIKE DOMAIN-CONTAINING PROTEIN"/>
    <property type="match status" value="1"/>
</dbReference>
<dbReference type="Pfam" id="PF13306">
    <property type="entry name" value="LRR_5"/>
    <property type="match status" value="2"/>
</dbReference>
<feature type="chain" id="PRO_5041666770" evidence="2">
    <location>
        <begin position="25"/>
        <end position="568"/>
    </location>
</feature>